<dbReference type="EMBL" id="CACTIH010006753">
    <property type="protein sequence ID" value="CAA3004879.1"/>
    <property type="molecule type" value="Genomic_DNA"/>
</dbReference>
<evidence type="ECO:0000313" key="2">
    <source>
        <dbReference type="EMBL" id="CAA3004879.1"/>
    </source>
</evidence>
<protein>
    <submittedName>
        <fullName evidence="2">Uncharacterized protein</fullName>
    </submittedName>
</protein>
<proteinExistence type="predicted"/>
<evidence type="ECO:0000256" key="1">
    <source>
        <dbReference type="SAM" id="MobiDB-lite"/>
    </source>
</evidence>
<dbReference type="AlphaFoldDB" id="A0A8S0TH60"/>
<keyword evidence="3" id="KW-1185">Reference proteome</keyword>
<organism evidence="2 3">
    <name type="scientific">Olea europaea subsp. europaea</name>
    <dbReference type="NCBI Taxonomy" id="158383"/>
    <lineage>
        <taxon>Eukaryota</taxon>
        <taxon>Viridiplantae</taxon>
        <taxon>Streptophyta</taxon>
        <taxon>Embryophyta</taxon>
        <taxon>Tracheophyta</taxon>
        <taxon>Spermatophyta</taxon>
        <taxon>Magnoliopsida</taxon>
        <taxon>eudicotyledons</taxon>
        <taxon>Gunneridae</taxon>
        <taxon>Pentapetalae</taxon>
        <taxon>asterids</taxon>
        <taxon>lamiids</taxon>
        <taxon>Lamiales</taxon>
        <taxon>Oleaceae</taxon>
        <taxon>Oleeae</taxon>
        <taxon>Olea</taxon>
    </lineage>
</organism>
<feature type="region of interest" description="Disordered" evidence="1">
    <location>
        <begin position="1"/>
        <end position="97"/>
    </location>
</feature>
<accession>A0A8S0TH60</accession>
<name>A0A8S0TH60_OLEEU</name>
<dbReference type="Gramene" id="OE9A019721T1">
    <property type="protein sequence ID" value="OE9A019721C1"/>
    <property type="gene ID" value="OE9A019721"/>
</dbReference>
<reference evidence="2 3" key="1">
    <citation type="submission" date="2019-12" db="EMBL/GenBank/DDBJ databases">
        <authorList>
            <person name="Alioto T."/>
            <person name="Alioto T."/>
            <person name="Gomez Garrido J."/>
        </authorList>
    </citation>
    <scope>NUCLEOTIDE SEQUENCE [LARGE SCALE GENOMIC DNA]</scope>
</reference>
<dbReference type="Proteomes" id="UP000594638">
    <property type="component" value="Unassembled WGS sequence"/>
</dbReference>
<sequence length="137" mass="14546">RNAVPTFDLLDGHPASFVGEVRRQSRVPRGRAERGSGRKPRRQRAQGRGVRPSPAQPGPASQSHRAICGVRKTMSAFAPATARPPRRRPSGSGARSVRALFTNCVPLDFGRTANRGGDVGGVDGLDELARAARSGDV</sequence>
<evidence type="ECO:0000313" key="3">
    <source>
        <dbReference type="Proteomes" id="UP000594638"/>
    </source>
</evidence>
<gene>
    <name evidence="2" type="ORF">OLEA9_A019721</name>
</gene>
<comment type="caution">
    <text evidence="2">The sequence shown here is derived from an EMBL/GenBank/DDBJ whole genome shotgun (WGS) entry which is preliminary data.</text>
</comment>
<feature type="non-terminal residue" evidence="2">
    <location>
        <position position="1"/>
    </location>
</feature>